<evidence type="ECO:0000256" key="2">
    <source>
        <dbReference type="ARBA" id="ARBA00022729"/>
    </source>
</evidence>
<evidence type="ECO:0000256" key="5">
    <source>
        <dbReference type="ARBA" id="ARBA00023180"/>
    </source>
</evidence>
<accession>A0A1V1FU77</accession>
<dbReference type="GO" id="GO:0005576">
    <property type="term" value="C:extracellular region"/>
    <property type="evidence" value="ECO:0007669"/>
    <property type="project" value="InterPro"/>
</dbReference>
<evidence type="ECO:0000259" key="9">
    <source>
        <dbReference type="PROSITE" id="PS51807"/>
    </source>
</evidence>
<feature type="domain" description="Chitin-binding type-2" evidence="8">
    <location>
        <begin position="258"/>
        <end position="316"/>
    </location>
</feature>
<dbReference type="InterPro" id="IPR013682">
    <property type="entry name" value="BaculoV_Vp91_N"/>
</dbReference>
<feature type="domain" description="Zinc finger C2HC baculovirus (BV)-type profile" evidence="9">
    <location>
        <begin position="182"/>
        <end position="231"/>
    </location>
</feature>
<evidence type="ECO:0000256" key="6">
    <source>
        <dbReference type="SAM" id="MobiDB-lite"/>
    </source>
</evidence>
<keyword evidence="7" id="KW-0812">Transmembrane</keyword>
<evidence type="ECO:0000256" key="4">
    <source>
        <dbReference type="ARBA" id="ARBA00023157"/>
    </source>
</evidence>
<dbReference type="PROSITE" id="PS50940">
    <property type="entry name" value="CHIT_BIND_II"/>
    <property type="match status" value="1"/>
</dbReference>
<sequence>MRTSCAPLIKRCSFSATNSNTVCPSLADTARAFTTMSDVVLLVLAIILIAIFTLIYYAVFFEFDETTFSKRLQVLTEYAKRTNADKPTPDVLGYVSDVYAHTYIVTWFRTDDLGTYHETVHDDTVEIFDFLQQKFSPAEAAFAQRVAPVAAEPAAFVLTGDAGDVMLRCPQHFRFDYAQLKCVPEDPCAGRAPGRYPMDERLLDVLVHNQHADKDYSANADLYHPTLYLRCLADGSHAVRECPDNYTFDAAAGECRVNEMCESRPDGYVLPYFPETLLINEFVECRAGRHVVAQCPDQQVFDRALMACVQAHPCAFNAAGHTFITADIGDAQYFECLNDHEAQLVTCISRVRDADGRYVCAGDARCGALPDGTGQLVHTHSDDTFGYATGQLTCDNYEVISETECDVGDVLGDTLFVDKFKLAVQFPRQVLVGNACAPATLNNVRVLSDTFPIENVSNDYGVDMQTSMVGLTNMISDLAASDDPDTAFGNNVLLARHMGAVGLNPFTAEPIDCFGAQLYDVLDAGRANVCDEAGDAVVRTLEFGDGAFLSVFRDDFTGLDADYKQFCAISYENPLKIVKSDFLQHRILTNILQSDICTRIYTTMYQKYTTLAQKYTTTPLQYNYTLVKRPRNTVVYAANIPSTIFAPAFDPFAAQRPRNTSGLESPLFDPFTDAVWRSEPGGDGDHWVPEVSPTPQPELEPEPEPEPEPLILNTKDLFYSCFYELPSFKLTSCHAENDVIIDALAKLRSNVKVDAECESAKDLHFVLNAYAYTGNGVGCRSVFDGETVTVIKEPTPSHVYANLHTQSNDGVRYNRHVHVRDGRYMACPEHLYDGVAFACNAEADKLYYLDNMQEL</sequence>
<keyword evidence="2" id="KW-0732">Signal</keyword>
<evidence type="ECO:0000256" key="1">
    <source>
        <dbReference type="ARBA" id="ARBA00022669"/>
    </source>
</evidence>
<evidence type="ECO:0000259" key="8">
    <source>
        <dbReference type="PROSITE" id="PS50940"/>
    </source>
</evidence>
<dbReference type="InterPro" id="IPR002557">
    <property type="entry name" value="Chitin-bd_dom"/>
</dbReference>
<reference evidence="10" key="1">
    <citation type="submission" date="2016-11" db="EMBL/GenBank/DDBJ databases">
        <title>Comparative analyses of deletion mutations and their pathological effects of nucleopolyhedroviruses isolated from saturniid wild silkworms.</title>
        <authorList>
            <person name="Sasaki K."/>
            <person name="Huang Y."/>
            <person name="Shi M."/>
            <person name="Wang X."/>
            <person name="Kajiura Z."/>
            <person name="Kobayashi J."/>
        </authorList>
    </citation>
    <scope>NUCLEOTIDE SEQUENCE</scope>
    <source>
        <strain evidence="10">Liaoning</strain>
    </source>
</reference>
<keyword evidence="7" id="KW-1133">Transmembrane helix</keyword>
<dbReference type="GO" id="GO:0008061">
    <property type="term" value="F:chitin binding"/>
    <property type="evidence" value="ECO:0007669"/>
    <property type="project" value="UniProtKB-KW"/>
</dbReference>
<keyword evidence="7" id="KW-0472">Membrane</keyword>
<dbReference type="EMBL" id="LC194889">
    <property type="protein sequence ID" value="BAX08842.1"/>
    <property type="molecule type" value="Genomic_DNA"/>
</dbReference>
<dbReference type="Pfam" id="PF08475">
    <property type="entry name" value="Baculo_VP91_N"/>
    <property type="match status" value="1"/>
</dbReference>
<dbReference type="PROSITE" id="PS51807">
    <property type="entry name" value="ZF_C2HC_BV"/>
    <property type="match status" value="1"/>
</dbReference>
<proteinExistence type="predicted"/>
<keyword evidence="4" id="KW-1015">Disulfide bond</keyword>
<feature type="transmembrane region" description="Helical" evidence="7">
    <location>
        <begin position="39"/>
        <end position="59"/>
    </location>
</feature>
<keyword evidence="3" id="KW-0677">Repeat</keyword>
<organism evidence="10">
    <name type="scientific">Antheraea pernyi nuclear polyhedrosis virus</name>
    <name type="common">ApNPV</name>
    <dbReference type="NCBI Taxonomy" id="161494"/>
    <lineage>
        <taxon>Viruses</taxon>
        <taxon>Viruses incertae sedis</taxon>
        <taxon>Naldaviricetes</taxon>
        <taxon>Lefavirales</taxon>
        <taxon>Baculoviridae</taxon>
        <taxon>Alphabaculovirus</taxon>
        <taxon>Alphabaculovirus anpernyi</taxon>
    </lineage>
</organism>
<name>A0A1V1FU77_NPVAP</name>
<keyword evidence="1" id="KW-0147">Chitin-binding</keyword>
<dbReference type="SMART" id="SM00494">
    <property type="entry name" value="ChtBD2"/>
    <property type="match status" value="1"/>
</dbReference>
<evidence type="ECO:0000313" key="10">
    <source>
        <dbReference type="EMBL" id="BAX08842.1"/>
    </source>
</evidence>
<evidence type="ECO:0000256" key="7">
    <source>
        <dbReference type="SAM" id="Phobius"/>
    </source>
</evidence>
<evidence type="ECO:0000256" key="3">
    <source>
        <dbReference type="ARBA" id="ARBA00022737"/>
    </source>
</evidence>
<gene>
    <name evidence="10" type="primary">vp91</name>
</gene>
<protein>
    <submittedName>
        <fullName evidence="10">Viral capsid associated protein</fullName>
    </submittedName>
</protein>
<keyword evidence="5" id="KW-0325">Glycoprotein</keyword>
<organismHost>
    <name type="scientific">Antheraea pernyi</name>
    <name type="common">Chinese oak silk moth</name>
    <name type="synonym">Bombyx pernyi</name>
    <dbReference type="NCBI Taxonomy" id="7119"/>
</organismHost>
<feature type="region of interest" description="Disordered" evidence="6">
    <location>
        <begin position="682"/>
        <end position="707"/>
    </location>
</feature>